<evidence type="ECO:0000313" key="3">
    <source>
        <dbReference type="Proteomes" id="UP001163046"/>
    </source>
</evidence>
<comment type="caution">
    <text evidence="2">The sequence shown here is derived from an EMBL/GenBank/DDBJ whole genome shotgun (WGS) entry which is preliminary data.</text>
</comment>
<keyword evidence="1" id="KW-0812">Transmembrane</keyword>
<keyword evidence="1" id="KW-1133">Transmembrane helix</keyword>
<accession>A0A9X0D944</accession>
<sequence length="113" mass="11450">MTNPMAAAYGSYAGFPGGFGGFPATMGDWSQFAAAAAAGGASGGGGVGGVATSGDYQIGNYSQLSSNYGPTSRVNSRSVIGADKNNRGMLKVSMVMCLLLLTLDFVLKFLHLP</sequence>
<proteinExistence type="predicted"/>
<protein>
    <submittedName>
        <fullName evidence="2">Uncharacterized protein</fullName>
    </submittedName>
</protein>
<gene>
    <name evidence="2" type="ORF">OS493_016198</name>
</gene>
<dbReference type="AlphaFoldDB" id="A0A9X0D944"/>
<reference evidence="2" key="1">
    <citation type="submission" date="2023-01" db="EMBL/GenBank/DDBJ databases">
        <title>Genome assembly of the deep-sea coral Lophelia pertusa.</title>
        <authorList>
            <person name="Herrera S."/>
            <person name="Cordes E."/>
        </authorList>
    </citation>
    <scope>NUCLEOTIDE SEQUENCE</scope>
    <source>
        <strain evidence="2">USNM1676648</strain>
        <tissue evidence="2">Polyp</tissue>
    </source>
</reference>
<keyword evidence="1" id="KW-0472">Membrane</keyword>
<name>A0A9X0D944_9CNID</name>
<organism evidence="2 3">
    <name type="scientific">Desmophyllum pertusum</name>
    <dbReference type="NCBI Taxonomy" id="174260"/>
    <lineage>
        <taxon>Eukaryota</taxon>
        <taxon>Metazoa</taxon>
        <taxon>Cnidaria</taxon>
        <taxon>Anthozoa</taxon>
        <taxon>Hexacorallia</taxon>
        <taxon>Scleractinia</taxon>
        <taxon>Caryophylliina</taxon>
        <taxon>Caryophylliidae</taxon>
        <taxon>Desmophyllum</taxon>
    </lineage>
</organism>
<dbReference type="EMBL" id="MU825404">
    <property type="protein sequence ID" value="KAJ7391902.1"/>
    <property type="molecule type" value="Genomic_DNA"/>
</dbReference>
<keyword evidence="3" id="KW-1185">Reference proteome</keyword>
<feature type="transmembrane region" description="Helical" evidence="1">
    <location>
        <begin position="92"/>
        <end position="110"/>
    </location>
</feature>
<evidence type="ECO:0000256" key="1">
    <source>
        <dbReference type="SAM" id="Phobius"/>
    </source>
</evidence>
<evidence type="ECO:0000313" key="2">
    <source>
        <dbReference type="EMBL" id="KAJ7391902.1"/>
    </source>
</evidence>
<dbReference type="Proteomes" id="UP001163046">
    <property type="component" value="Unassembled WGS sequence"/>
</dbReference>